<reference evidence="2 3" key="1">
    <citation type="journal article" date="2013" name="Curr. Biol.">
        <title>Shared signatures of parasitism and phylogenomics unite Cryptomycota and microsporidia.</title>
        <authorList>
            <person name="James T.Y."/>
            <person name="Pelin A."/>
            <person name="Bonen L."/>
            <person name="Ahrendt S."/>
            <person name="Sain D."/>
            <person name="Corradi N."/>
            <person name="Stajich J.E."/>
        </authorList>
    </citation>
    <scope>NUCLEOTIDE SEQUENCE [LARGE SCALE GENOMIC DNA]</scope>
    <source>
        <strain evidence="2 3">CSF55</strain>
    </source>
</reference>
<gene>
    <name evidence="2" type="ORF">O9G_003138</name>
</gene>
<dbReference type="EMBL" id="KE561226">
    <property type="protein sequence ID" value="EPZ31416.1"/>
    <property type="molecule type" value="Genomic_DNA"/>
</dbReference>
<proteinExistence type="predicted"/>
<evidence type="ECO:0000256" key="1">
    <source>
        <dbReference type="SAM" id="MobiDB-lite"/>
    </source>
</evidence>
<dbReference type="AlphaFoldDB" id="A0A075ARS2"/>
<protein>
    <submittedName>
        <fullName evidence="2">Uncharacterized protein</fullName>
    </submittedName>
</protein>
<organism evidence="2 3">
    <name type="scientific">Rozella allomycis (strain CSF55)</name>
    <dbReference type="NCBI Taxonomy" id="988480"/>
    <lineage>
        <taxon>Eukaryota</taxon>
        <taxon>Fungi</taxon>
        <taxon>Fungi incertae sedis</taxon>
        <taxon>Cryptomycota</taxon>
        <taxon>Cryptomycota incertae sedis</taxon>
        <taxon>Rozella</taxon>
    </lineage>
</organism>
<dbReference type="Proteomes" id="UP000030755">
    <property type="component" value="Unassembled WGS sequence"/>
</dbReference>
<keyword evidence="3" id="KW-1185">Reference proteome</keyword>
<name>A0A075ARS2_ROZAC</name>
<feature type="region of interest" description="Disordered" evidence="1">
    <location>
        <begin position="1"/>
        <end position="22"/>
    </location>
</feature>
<evidence type="ECO:0000313" key="2">
    <source>
        <dbReference type="EMBL" id="EPZ31416.1"/>
    </source>
</evidence>
<sequence length="399" mass="45352">MQPPLPEVYQYASPPSTAPVRRPIPEFRYKITPPPLDEAVKAPMEVQKTYFDPKHDKRMINNPSLQKQLRTSEEAFKVAKALKTGLGSPDGPSAFDAYSKKNNPRGYMAMAKATKESVGQTASNLKRKFDKDVMNKNVGVDYDSYQSKFYEILKEESPVLYSDLRGYINKIYGPSGSKKLDLDPYQLLVSYSNQVRTERMKDSIHTDVTPQLVKQVLKGKNLNKIIEEYSISAGYTKADLIMNSGPDHYQPKFIVGNMNTYNRIHRSSIYDANTYTDTADHRARESIINEIGKDGFVALNNLIVLANNYLHTKTGAPRLPSNFYEGFNRNNYIRGFNNLVEISSPTNYKDFDPKLKQDAIRMLTLLKMTKLTPEGIHDHKESLKDTGKKVAKKVLPFIM</sequence>
<accession>A0A075ARS2</accession>
<dbReference type="HOGENOM" id="CLU_691087_0_0_1"/>
<evidence type="ECO:0000313" key="3">
    <source>
        <dbReference type="Proteomes" id="UP000030755"/>
    </source>
</evidence>